<evidence type="ECO:0000313" key="8">
    <source>
        <dbReference type="Proteomes" id="UP000437736"/>
    </source>
</evidence>
<feature type="transmembrane region" description="Helical" evidence="6">
    <location>
        <begin position="49"/>
        <end position="67"/>
    </location>
</feature>
<comment type="similarity">
    <text evidence="2">Belongs to the acetate uptake transporter (AceTr) (TC 2.A.96) family.</text>
</comment>
<evidence type="ECO:0000313" key="7">
    <source>
        <dbReference type="EMBL" id="MST31767.1"/>
    </source>
</evidence>
<keyword evidence="5 6" id="KW-0472">Membrane</keyword>
<evidence type="ECO:0000256" key="2">
    <source>
        <dbReference type="ARBA" id="ARBA00005587"/>
    </source>
</evidence>
<proteinExistence type="inferred from homology"/>
<protein>
    <recommendedName>
        <fullName evidence="9">Yip1 domain-containing protein</fullName>
    </recommendedName>
</protein>
<comment type="subcellular location">
    <subcellularLocation>
        <location evidence="1">Membrane</location>
        <topology evidence="1">Multi-pass membrane protein</topology>
    </subcellularLocation>
</comment>
<feature type="transmembrane region" description="Helical" evidence="6">
    <location>
        <begin position="100"/>
        <end position="126"/>
    </location>
</feature>
<feature type="transmembrane region" description="Helical" evidence="6">
    <location>
        <begin position="199"/>
        <end position="222"/>
    </location>
</feature>
<evidence type="ECO:0000256" key="1">
    <source>
        <dbReference type="ARBA" id="ARBA00004141"/>
    </source>
</evidence>
<keyword evidence="3 6" id="KW-0812">Transmembrane</keyword>
<feature type="transmembrane region" description="Helical" evidence="6">
    <location>
        <begin position="146"/>
        <end position="163"/>
    </location>
</feature>
<evidence type="ECO:0000256" key="6">
    <source>
        <dbReference type="SAM" id="Phobius"/>
    </source>
</evidence>
<evidence type="ECO:0000256" key="5">
    <source>
        <dbReference type="ARBA" id="ARBA00023136"/>
    </source>
</evidence>
<dbReference type="Proteomes" id="UP000437736">
    <property type="component" value="Unassembled WGS sequence"/>
</dbReference>
<dbReference type="InterPro" id="IPR000791">
    <property type="entry name" value="Gpr1/Fun34/SatP-like"/>
</dbReference>
<dbReference type="Pfam" id="PF01184">
    <property type="entry name" value="Gpr1_Fun34_YaaH"/>
    <property type="match status" value="1"/>
</dbReference>
<accession>A0ABW9QR23</accession>
<sequence length="238" mass="24110">MLEEHNVNDDLTTTVVVTDAGGGPDGSGGSSTPEREVVGVTVGAGGDPLIVILPLFCVGSLALGILLTGWLAPLAALTGIVPIMSVATGLTLLLGTVWALLLGLTIVAGISGIFAGFWLSLSALLLGLDHGWYAMPATATSSVEELFFICWAILIFMLLLPVLKLPLAYPLIVALVVAALVLSAIAASGTDPVEVFRAAGIVVLAFAAIGLYAFVSVGLAALDFNVSLPLGPIPGSHA</sequence>
<evidence type="ECO:0000256" key="3">
    <source>
        <dbReference type="ARBA" id="ARBA00022692"/>
    </source>
</evidence>
<dbReference type="PANTHER" id="PTHR31123:SF4">
    <property type="entry name" value="PROTEIN ALCS"/>
    <property type="match status" value="1"/>
</dbReference>
<gene>
    <name evidence="7" type="ORF">GHK86_03365</name>
</gene>
<keyword evidence="8" id="KW-1185">Reference proteome</keyword>
<dbReference type="InterPro" id="IPR051633">
    <property type="entry name" value="AceTr"/>
</dbReference>
<keyword evidence="4 6" id="KW-1133">Transmembrane helix</keyword>
<reference evidence="7 8" key="1">
    <citation type="submission" date="2019-11" db="EMBL/GenBank/DDBJ databases">
        <title>Acidiferrimicrobium australis gen. nov., sp. nov., an acidophilic and obligately heterotrophic, member of the Actinobacteria that catalyses dissimilatory oxido- reduction of iron isolated from metal-rich acidic water in Chile.</title>
        <authorList>
            <person name="Gonzalez D."/>
            <person name="Huber K."/>
            <person name="Hedrich S."/>
            <person name="Rojas-Villalobos C."/>
            <person name="Quatrini R."/>
            <person name="Dinamarca M.A."/>
            <person name="Schwarz A."/>
            <person name="Canales C."/>
            <person name="Nancucheo I."/>
        </authorList>
    </citation>
    <scope>NUCLEOTIDE SEQUENCE [LARGE SCALE GENOMIC DNA]</scope>
    <source>
        <strain evidence="7 8">USS-CCA1</strain>
    </source>
</reference>
<comment type="caution">
    <text evidence="7">The sequence shown here is derived from an EMBL/GenBank/DDBJ whole genome shotgun (WGS) entry which is preliminary data.</text>
</comment>
<dbReference type="EMBL" id="WJHE01000130">
    <property type="protein sequence ID" value="MST31767.1"/>
    <property type="molecule type" value="Genomic_DNA"/>
</dbReference>
<name>A0ABW9QR23_9ACTN</name>
<organism evidence="7 8">
    <name type="scientific">Acidiferrimicrobium australe</name>
    <dbReference type="NCBI Taxonomy" id="2664430"/>
    <lineage>
        <taxon>Bacteria</taxon>
        <taxon>Bacillati</taxon>
        <taxon>Actinomycetota</taxon>
        <taxon>Acidimicrobiia</taxon>
        <taxon>Acidimicrobiales</taxon>
        <taxon>Acidimicrobiaceae</taxon>
        <taxon>Acidiferrimicrobium</taxon>
    </lineage>
</organism>
<evidence type="ECO:0000256" key="4">
    <source>
        <dbReference type="ARBA" id="ARBA00022989"/>
    </source>
</evidence>
<dbReference type="PANTHER" id="PTHR31123">
    <property type="entry name" value="ACCUMULATION OF DYADS PROTEIN 2-RELATED"/>
    <property type="match status" value="1"/>
</dbReference>
<feature type="transmembrane region" description="Helical" evidence="6">
    <location>
        <begin position="74"/>
        <end position="94"/>
    </location>
</feature>
<evidence type="ECO:0008006" key="9">
    <source>
        <dbReference type="Google" id="ProtNLM"/>
    </source>
</evidence>
<feature type="transmembrane region" description="Helical" evidence="6">
    <location>
        <begin position="169"/>
        <end position="187"/>
    </location>
</feature>